<protein>
    <submittedName>
        <fullName evidence="1">Uncharacterized protein</fullName>
    </submittedName>
</protein>
<evidence type="ECO:0000313" key="1">
    <source>
        <dbReference type="EMBL" id="RXH54220.1"/>
    </source>
</evidence>
<proteinExistence type="predicted"/>
<keyword evidence="2" id="KW-1185">Reference proteome</keyword>
<gene>
    <name evidence="1" type="ORF">GRAN_4871</name>
</gene>
<organism evidence="1 2">
    <name type="scientific">Granulicella sibirica</name>
    <dbReference type="NCBI Taxonomy" id="2479048"/>
    <lineage>
        <taxon>Bacteria</taxon>
        <taxon>Pseudomonadati</taxon>
        <taxon>Acidobacteriota</taxon>
        <taxon>Terriglobia</taxon>
        <taxon>Terriglobales</taxon>
        <taxon>Acidobacteriaceae</taxon>
        <taxon>Granulicella</taxon>
    </lineage>
</organism>
<evidence type="ECO:0000313" key="2">
    <source>
        <dbReference type="Proteomes" id="UP000289437"/>
    </source>
</evidence>
<name>A0A4Q0SWC8_9BACT</name>
<reference evidence="2" key="2">
    <citation type="submission" date="2019-02" db="EMBL/GenBank/DDBJ databases">
        <title>Granulicella sibirica sp. nov., a psychrotolerant acidobacterium isolated from an organic soil layer in forested tundra, West Siberia.</title>
        <authorList>
            <person name="Oshkin I.Y."/>
            <person name="Kulichevskaya I.S."/>
            <person name="Rijpstra W.I.C."/>
            <person name="Sinninghe Damste J.S."/>
            <person name="Rakitin A.L."/>
            <person name="Ravin N.V."/>
            <person name="Dedysh S.N."/>
        </authorList>
    </citation>
    <scope>NUCLEOTIDE SEQUENCE [LARGE SCALE GENOMIC DNA]</scope>
    <source>
        <strain evidence="2">AF10</strain>
    </source>
</reference>
<reference evidence="1 2" key="1">
    <citation type="submission" date="2018-11" db="EMBL/GenBank/DDBJ databases">
        <authorList>
            <person name="Mardanov A.V."/>
            <person name="Ravin N.V."/>
            <person name="Dedysh S.N."/>
        </authorList>
    </citation>
    <scope>NUCLEOTIDE SEQUENCE [LARGE SCALE GENOMIC DNA]</scope>
    <source>
        <strain evidence="1 2">AF10</strain>
    </source>
</reference>
<accession>A0A4Q0SWC8</accession>
<comment type="caution">
    <text evidence="1">The sequence shown here is derived from an EMBL/GenBank/DDBJ whole genome shotgun (WGS) entry which is preliminary data.</text>
</comment>
<dbReference type="Proteomes" id="UP000289437">
    <property type="component" value="Unassembled WGS sequence"/>
</dbReference>
<dbReference type="AlphaFoldDB" id="A0A4Q0SWC8"/>
<dbReference type="EMBL" id="RDSM01000005">
    <property type="protein sequence ID" value="RXH54220.1"/>
    <property type="molecule type" value="Genomic_DNA"/>
</dbReference>
<sequence length="37" mass="3904">MADGVKKLKNTAVTSSNAAHPEHLNFARIIAIPASTK</sequence>